<protein>
    <submittedName>
        <fullName evidence="2">N-acetyltransferase GCN5</fullName>
    </submittedName>
</protein>
<evidence type="ECO:0000313" key="2">
    <source>
        <dbReference type="EMBL" id="GLZ81970.1"/>
    </source>
</evidence>
<organism evidence="2 3">
    <name type="scientific">Actinorhabdospora filicis</name>
    <dbReference type="NCBI Taxonomy" id="1785913"/>
    <lineage>
        <taxon>Bacteria</taxon>
        <taxon>Bacillati</taxon>
        <taxon>Actinomycetota</taxon>
        <taxon>Actinomycetes</taxon>
        <taxon>Micromonosporales</taxon>
        <taxon>Micromonosporaceae</taxon>
        <taxon>Actinorhabdospora</taxon>
    </lineage>
</organism>
<dbReference type="PANTHER" id="PTHR43328:SF1">
    <property type="entry name" value="N-ACETYLTRANSFERASE DOMAIN-CONTAINING PROTEIN"/>
    <property type="match status" value="1"/>
</dbReference>
<feature type="domain" description="N-acetyltransferase" evidence="1">
    <location>
        <begin position="13"/>
        <end position="155"/>
    </location>
</feature>
<sequence>MSHPRATLPRMNVILRESVHDDLETFFAHQAEPEGVRRADFPARDREAFFTHWETKIFAVPENIAYTVVADGRIAGNIVSWPQDGRRMTGYWLGEEFWGRGLGTTAMRLFLELETTRPLYGDVAEGNTASIRLLERCGFTRQGEPEDGYVLLMLE</sequence>
<keyword evidence="3" id="KW-1185">Reference proteome</keyword>
<name>A0A9W6SS91_9ACTN</name>
<gene>
    <name evidence="2" type="ORF">Afil01_67770</name>
</gene>
<dbReference type="PROSITE" id="PS51186">
    <property type="entry name" value="GNAT"/>
    <property type="match status" value="1"/>
</dbReference>
<evidence type="ECO:0000313" key="3">
    <source>
        <dbReference type="Proteomes" id="UP001165079"/>
    </source>
</evidence>
<reference evidence="2" key="1">
    <citation type="submission" date="2023-03" db="EMBL/GenBank/DDBJ databases">
        <title>Actinorhabdospora filicis NBRC 111898.</title>
        <authorList>
            <person name="Ichikawa N."/>
            <person name="Sato H."/>
            <person name="Tonouchi N."/>
        </authorList>
    </citation>
    <scope>NUCLEOTIDE SEQUENCE</scope>
    <source>
        <strain evidence="2">NBRC 111898</strain>
    </source>
</reference>
<dbReference type="InterPro" id="IPR016181">
    <property type="entry name" value="Acyl_CoA_acyltransferase"/>
</dbReference>
<dbReference type="AlphaFoldDB" id="A0A9W6SS91"/>
<dbReference type="SUPFAM" id="SSF55729">
    <property type="entry name" value="Acyl-CoA N-acyltransferases (Nat)"/>
    <property type="match status" value="1"/>
</dbReference>
<dbReference type="GO" id="GO:0016747">
    <property type="term" value="F:acyltransferase activity, transferring groups other than amino-acyl groups"/>
    <property type="evidence" value="ECO:0007669"/>
    <property type="project" value="InterPro"/>
</dbReference>
<evidence type="ECO:0000259" key="1">
    <source>
        <dbReference type="PROSITE" id="PS51186"/>
    </source>
</evidence>
<dbReference type="Proteomes" id="UP001165079">
    <property type="component" value="Unassembled WGS sequence"/>
</dbReference>
<proteinExistence type="predicted"/>
<accession>A0A9W6SS91</accession>
<dbReference type="InterPro" id="IPR000182">
    <property type="entry name" value="GNAT_dom"/>
</dbReference>
<dbReference type="PANTHER" id="PTHR43328">
    <property type="entry name" value="ACETYLTRANSFERASE-RELATED"/>
    <property type="match status" value="1"/>
</dbReference>
<dbReference type="Gene3D" id="3.40.630.30">
    <property type="match status" value="1"/>
</dbReference>
<comment type="caution">
    <text evidence="2">The sequence shown here is derived from an EMBL/GenBank/DDBJ whole genome shotgun (WGS) entry which is preliminary data.</text>
</comment>
<dbReference type="EMBL" id="BSTX01000008">
    <property type="protein sequence ID" value="GLZ81970.1"/>
    <property type="molecule type" value="Genomic_DNA"/>
</dbReference>
<dbReference type="Pfam" id="PF13302">
    <property type="entry name" value="Acetyltransf_3"/>
    <property type="match status" value="1"/>
</dbReference>